<evidence type="ECO:0000313" key="7">
    <source>
        <dbReference type="EMBL" id="CAH2094618.1"/>
    </source>
</evidence>
<dbReference type="InterPro" id="IPR036935">
    <property type="entry name" value="Ribosomal_bL9_N_sf"/>
</dbReference>
<dbReference type="Gene3D" id="3.40.5.10">
    <property type="entry name" value="Ribosomal protein L9, N-terminal domain"/>
    <property type="match status" value="1"/>
</dbReference>
<accession>A0AAU9U656</accession>
<name>A0AAU9U656_EUPED</name>
<dbReference type="InterPro" id="IPR020070">
    <property type="entry name" value="Ribosomal_bL9_N"/>
</dbReference>
<organism evidence="7 8">
    <name type="scientific">Euphydryas editha</name>
    <name type="common">Edith's checkerspot</name>
    <dbReference type="NCBI Taxonomy" id="104508"/>
    <lineage>
        <taxon>Eukaryota</taxon>
        <taxon>Metazoa</taxon>
        <taxon>Ecdysozoa</taxon>
        <taxon>Arthropoda</taxon>
        <taxon>Hexapoda</taxon>
        <taxon>Insecta</taxon>
        <taxon>Pterygota</taxon>
        <taxon>Neoptera</taxon>
        <taxon>Endopterygota</taxon>
        <taxon>Lepidoptera</taxon>
        <taxon>Glossata</taxon>
        <taxon>Ditrysia</taxon>
        <taxon>Papilionoidea</taxon>
        <taxon>Nymphalidae</taxon>
        <taxon>Nymphalinae</taxon>
        <taxon>Euphydryas</taxon>
    </lineage>
</organism>
<keyword evidence="3" id="KW-0687">Ribonucleoprotein</keyword>
<keyword evidence="2" id="KW-0689">Ribosomal protein</keyword>
<dbReference type="Proteomes" id="UP001153954">
    <property type="component" value="Unassembled WGS sequence"/>
</dbReference>
<gene>
    <name evidence="7" type="ORF">EEDITHA_LOCUS10166</name>
</gene>
<evidence type="ECO:0000313" key="8">
    <source>
        <dbReference type="Proteomes" id="UP001153954"/>
    </source>
</evidence>
<evidence type="ECO:0000256" key="4">
    <source>
        <dbReference type="ARBA" id="ARBA00035194"/>
    </source>
</evidence>
<feature type="domain" description="Ribosomal protein L9" evidence="6">
    <location>
        <begin position="68"/>
        <end position="114"/>
    </location>
</feature>
<evidence type="ECO:0000256" key="2">
    <source>
        <dbReference type="ARBA" id="ARBA00022980"/>
    </source>
</evidence>
<dbReference type="InterPro" id="IPR000244">
    <property type="entry name" value="Ribosomal_bL9"/>
</dbReference>
<dbReference type="Pfam" id="PF01281">
    <property type="entry name" value="Ribosomal_L9_N"/>
    <property type="match status" value="1"/>
</dbReference>
<dbReference type="GO" id="GO:1990904">
    <property type="term" value="C:ribonucleoprotein complex"/>
    <property type="evidence" value="ECO:0007669"/>
    <property type="project" value="UniProtKB-KW"/>
</dbReference>
<reference evidence="7" key="1">
    <citation type="submission" date="2022-03" db="EMBL/GenBank/DDBJ databases">
        <authorList>
            <person name="Tunstrom K."/>
        </authorList>
    </citation>
    <scope>NUCLEOTIDE SEQUENCE</scope>
</reference>
<evidence type="ECO:0000256" key="1">
    <source>
        <dbReference type="ARBA" id="ARBA00010605"/>
    </source>
</evidence>
<protein>
    <recommendedName>
        <fullName evidence="4">Large ribosomal subunit protein bL9m</fullName>
    </recommendedName>
    <alternativeName>
        <fullName evidence="5">39S ribosomal protein L9, mitochondrial</fullName>
    </alternativeName>
</protein>
<dbReference type="GO" id="GO:0006412">
    <property type="term" value="P:translation"/>
    <property type="evidence" value="ECO:0007669"/>
    <property type="project" value="InterPro"/>
</dbReference>
<dbReference type="SUPFAM" id="SSF55658">
    <property type="entry name" value="L9 N-domain-like"/>
    <property type="match status" value="1"/>
</dbReference>
<evidence type="ECO:0000259" key="6">
    <source>
        <dbReference type="Pfam" id="PF01281"/>
    </source>
</evidence>
<comment type="similarity">
    <text evidence="1">Belongs to the bacterial ribosomal protein bL9 family.</text>
</comment>
<dbReference type="EMBL" id="CAKOGL010000014">
    <property type="protein sequence ID" value="CAH2094618.1"/>
    <property type="molecule type" value="Genomic_DNA"/>
</dbReference>
<dbReference type="GO" id="GO:0005840">
    <property type="term" value="C:ribosome"/>
    <property type="evidence" value="ECO:0007669"/>
    <property type="project" value="UniProtKB-KW"/>
</dbReference>
<evidence type="ECO:0000256" key="3">
    <source>
        <dbReference type="ARBA" id="ARBA00023274"/>
    </source>
</evidence>
<dbReference type="InterPro" id="IPR009027">
    <property type="entry name" value="Ribosomal_bL9/RNase_H1_N"/>
</dbReference>
<proteinExistence type="inferred from homology"/>
<evidence type="ECO:0000256" key="5">
    <source>
        <dbReference type="ARBA" id="ARBA00035381"/>
    </source>
</evidence>
<sequence length="253" mass="29077">MFGLRSSFCKIIDIGPNLLHQQSRNTFILKRKWPPPLHKKGGKPAKLRARHFVYDLVEDTTVTKKPDIKIILSQFVDGVGNEGDVLTLRPAIAYREFLMPGLAVYASPENFKKYQVDENKPKAVSEFSSPYVQRTMGCLSRLVLQIIMSKTQPWTLEPWHIRASFRKAGYVVPEHAITMPPVTIKGPDLTLQEKEFFVTVKINNKEEVNVRCRIHHWATGLDRLPWVKDHWKKPLEALIPEQATTLQNMPLSE</sequence>
<dbReference type="PANTHER" id="PTHR21368">
    <property type="entry name" value="50S RIBOSOMAL PROTEIN L9"/>
    <property type="match status" value="1"/>
</dbReference>
<dbReference type="GO" id="GO:0003735">
    <property type="term" value="F:structural constituent of ribosome"/>
    <property type="evidence" value="ECO:0007669"/>
    <property type="project" value="InterPro"/>
</dbReference>
<keyword evidence="8" id="KW-1185">Reference proteome</keyword>
<dbReference type="AlphaFoldDB" id="A0AAU9U656"/>
<comment type="caution">
    <text evidence="7">The sequence shown here is derived from an EMBL/GenBank/DDBJ whole genome shotgun (WGS) entry which is preliminary data.</text>
</comment>